<evidence type="ECO:0000256" key="1">
    <source>
        <dbReference type="SAM" id="Phobius"/>
    </source>
</evidence>
<keyword evidence="1" id="KW-1133">Transmembrane helix</keyword>
<reference evidence="2" key="1">
    <citation type="submission" date="2017-02" db="EMBL/GenBank/DDBJ databases">
        <title>Parasitoid Jewel Wasp Mounts Multi-Pronged Neurochemical Attack to Hijack a Host Brain.</title>
        <authorList>
            <person name="Arvidson R.S."/>
            <person name="Kaiser M."/>
            <person name="Libersat F."/>
            <person name="Adams M.E."/>
        </authorList>
    </citation>
    <scope>NUCLEOTIDE SEQUENCE</scope>
    <source>
        <strain evidence="2">30</strain>
    </source>
</reference>
<evidence type="ECO:0000313" key="2">
    <source>
        <dbReference type="EMBL" id="ARK19812.1"/>
    </source>
</evidence>
<sequence length="198" mass="22310">MAITPESSLTIAIRTWILMLIFCFAGCAAGMGNDSPSCLSYGHSCWGAHGKRSEGSSNNNAQLEVANGVTREFVQRNAPASEKEEWILSRLIARRPLILLTDKYRKRWNGLQRASTIVPQEWDIDEIDISRKKDDSRSGRNEDIGDDDVITETKMGDLKDLLGGASEKLEEIPEVLLLSSKEYDNQGKVWKLRDYIKY</sequence>
<name>A0A1W6EVQ9_AMPCP</name>
<keyword evidence="1" id="KW-0472">Membrane</keyword>
<dbReference type="EMBL" id="KY563403">
    <property type="protein sequence ID" value="ARK19812.1"/>
    <property type="molecule type" value="mRNA"/>
</dbReference>
<organism evidence="2">
    <name type="scientific">Ampulex compressa</name>
    <name type="common">Emerald cockroach wasp</name>
    <dbReference type="NCBI Taxonomy" id="860918"/>
    <lineage>
        <taxon>Eukaryota</taxon>
        <taxon>Metazoa</taxon>
        <taxon>Ecdysozoa</taxon>
        <taxon>Arthropoda</taxon>
        <taxon>Hexapoda</taxon>
        <taxon>Insecta</taxon>
        <taxon>Pterygota</taxon>
        <taxon>Neoptera</taxon>
        <taxon>Endopterygota</taxon>
        <taxon>Hymenoptera</taxon>
        <taxon>Apocrita</taxon>
        <taxon>Aculeata</taxon>
        <taxon>Apoidea</taxon>
        <taxon>Ampulicidae</taxon>
        <taxon>Ampulicini</taxon>
        <taxon>Ampulex</taxon>
    </lineage>
</organism>
<feature type="transmembrane region" description="Helical" evidence="1">
    <location>
        <begin position="12"/>
        <end position="31"/>
    </location>
</feature>
<dbReference type="AlphaFoldDB" id="A0A1W6EVQ9"/>
<accession>A0A1W6EVQ9</accession>
<protein>
    <submittedName>
        <fullName evidence="2">Venom protein</fullName>
    </submittedName>
</protein>
<proteinExistence type="evidence at transcript level"/>
<keyword evidence="1" id="KW-0812">Transmembrane</keyword>